<dbReference type="Pfam" id="PF16407">
    <property type="entry name" value="PKD_2"/>
    <property type="match status" value="1"/>
</dbReference>
<dbReference type="PROSITE" id="PS51257">
    <property type="entry name" value="PROKAR_LIPOPROTEIN"/>
    <property type="match status" value="1"/>
</dbReference>
<organism evidence="1 2">
    <name type="scientific">Butyricimonas hominis</name>
    <dbReference type="NCBI Taxonomy" id="2763032"/>
    <lineage>
        <taxon>Bacteria</taxon>
        <taxon>Pseudomonadati</taxon>
        <taxon>Bacteroidota</taxon>
        <taxon>Bacteroidia</taxon>
        <taxon>Bacteroidales</taxon>
        <taxon>Odoribacteraceae</taxon>
        <taxon>Butyricimonas</taxon>
    </lineage>
</organism>
<evidence type="ECO:0000313" key="2">
    <source>
        <dbReference type="Proteomes" id="UP000646484"/>
    </source>
</evidence>
<dbReference type="RefSeq" id="WP_186975912.1">
    <property type="nucleotide sequence ID" value="NZ_JACOOH010000004.1"/>
</dbReference>
<reference evidence="1 2" key="1">
    <citation type="submission" date="2020-08" db="EMBL/GenBank/DDBJ databases">
        <title>Genome public.</title>
        <authorList>
            <person name="Liu C."/>
            <person name="Sun Q."/>
        </authorList>
    </citation>
    <scope>NUCLEOTIDE SEQUENCE [LARGE SCALE GENOMIC DNA]</scope>
    <source>
        <strain evidence="1 2">NSJ-56</strain>
    </source>
</reference>
<dbReference type="Proteomes" id="UP000646484">
    <property type="component" value="Unassembled WGS sequence"/>
</dbReference>
<evidence type="ECO:0008006" key="3">
    <source>
        <dbReference type="Google" id="ProtNLM"/>
    </source>
</evidence>
<comment type="caution">
    <text evidence="1">The sequence shown here is derived from an EMBL/GenBank/DDBJ whole genome shotgun (WGS) entry which is preliminary data.</text>
</comment>
<proteinExistence type="predicted"/>
<sequence length="524" mass="57075">MNKMIYVLLVILVGGIVSCYDDKSKKANREIPEVTITTDKEILEAVYGKELIVKPVIKKGDQGSANLSYQWQVNLTPRGHELMDIGEGAELIYEVANEPSGNPYLLVLKVTDNDEGIDYYKMWDLYVSNSFGEGLLVAHTGNSGETSDLTFVKAPQVTYGYEEEPEYTRDIYSFANGGLIEGRVNSVVANIATNGATYNLSRLVIGTDKEIFSVDPVTFGRTMSNEDLFFQAPTLFKVETISTAVGNCLLTIIDGKAYGQIGNGAYQFFSPMNYAAGSTQVFNGKLAVEKTTSVMTAAFTCYDETNGYFVYGANFLVFNNGATSILTQQLGEGQYVFDPGNLPNKKAIAAGVGNNSEHLHLLRDLNSGLDTLFKISSISYVPGGTGKISINECTDITQAVDYAFCENMDVMYYATDDKIYPALLAGSSARSGTPWNLPSTGERITRVQVYQQAWYGNSAYSSEDYEFIHAQHQKQLLVSTYNSSTGEGKVYIVPITTLGTGALGEASQILTGFGEITAIGTTLK</sequence>
<evidence type="ECO:0000313" key="1">
    <source>
        <dbReference type="EMBL" id="MBC5621358.1"/>
    </source>
</evidence>
<dbReference type="InterPro" id="IPR032183">
    <property type="entry name" value="PKD-like"/>
</dbReference>
<name>A0ABR7D0A0_9BACT</name>
<gene>
    <name evidence="1" type="ORF">H8S64_09630</name>
</gene>
<dbReference type="EMBL" id="JACOOH010000004">
    <property type="protein sequence ID" value="MBC5621358.1"/>
    <property type="molecule type" value="Genomic_DNA"/>
</dbReference>
<protein>
    <recommendedName>
        <fullName evidence="3">PKD-like family protein</fullName>
    </recommendedName>
</protein>
<accession>A0ABR7D0A0</accession>
<keyword evidence="2" id="KW-1185">Reference proteome</keyword>